<accession>A0A3A2ZBE2</accession>
<comment type="caution">
    <text evidence="2">The sequence shown here is derived from an EMBL/GenBank/DDBJ whole genome shotgun (WGS) entry which is preliminary data.</text>
</comment>
<sequence>MAKLVTKVLLKGPKKNINPSAPSVPETKGPTLAVSKKEPPKPKLTREEPASASTAVPTKSRKSTIDSSTDNKRKRRKLAPKQAEPKPEIQSKPKPKIKTTRYLKKRRQERKVIMNNRPHFTKKMAEAVVYSVDQFDNFQSDNERDKLILTSDTDSGWDD</sequence>
<evidence type="ECO:0000313" key="2">
    <source>
        <dbReference type="EMBL" id="RJE19930.1"/>
    </source>
</evidence>
<dbReference type="OrthoDB" id="10658197at2759"/>
<dbReference type="EMBL" id="MVGC01000356">
    <property type="protein sequence ID" value="RJE19930.1"/>
    <property type="molecule type" value="Genomic_DNA"/>
</dbReference>
<name>A0A3A2ZBE2_9EURO</name>
<keyword evidence="3" id="KW-1185">Reference proteome</keyword>
<evidence type="ECO:0000313" key="3">
    <source>
        <dbReference type="Proteomes" id="UP000266188"/>
    </source>
</evidence>
<dbReference type="AlphaFoldDB" id="A0A3A2ZBE2"/>
<feature type="compositionally biased region" description="Basic residues" evidence="1">
    <location>
        <begin position="93"/>
        <end position="109"/>
    </location>
</feature>
<evidence type="ECO:0000256" key="1">
    <source>
        <dbReference type="SAM" id="MobiDB-lite"/>
    </source>
</evidence>
<protein>
    <submittedName>
        <fullName evidence="2">Uncharacterized protein</fullName>
    </submittedName>
</protein>
<feature type="region of interest" description="Disordered" evidence="1">
    <location>
        <begin position="140"/>
        <end position="159"/>
    </location>
</feature>
<proteinExistence type="predicted"/>
<reference evidence="3" key="1">
    <citation type="submission" date="2017-02" db="EMBL/GenBank/DDBJ databases">
        <authorList>
            <person name="Tafer H."/>
            <person name="Lopandic K."/>
        </authorList>
    </citation>
    <scope>NUCLEOTIDE SEQUENCE [LARGE SCALE GENOMIC DNA]</scope>
    <source>
        <strain evidence="3">CBS 366.77</strain>
    </source>
</reference>
<feature type="compositionally biased region" description="Basic and acidic residues" evidence="1">
    <location>
        <begin position="35"/>
        <end position="49"/>
    </location>
</feature>
<gene>
    <name evidence="2" type="ORF">PHISCL_07733</name>
</gene>
<feature type="compositionally biased region" description="Polar residues" evidence="1">
    <location>
        <begin position="150"/>
        <end position="159"/>
    </location>
</feature>
<organism evidence="2 3">
    <name type="scientific">Aspergillus sclerotialis</name>
    <dbReference type="NCBI Taxonomy" id="2070753"/>
    <lineage>
        <taxon>Eukaryota</taxon>
        <taxon>Fungi</taxon>
        <taxon>Dikarya</taxon>
        <taxon>Ascomycota</taxon>
        <taxon>Pezizomycotina</taxon>
        <taxon>Eurotiomycetes</taxon>
        <taxon>Eurotiomycetidae</taxon>
        <taxon>Eurotiales</taxon>
        <taxon>Aspergillaceae</taxon>
        <taxon>Aspergillus</taxon>
        <taxon>Aspergillus subgen. Polypaecilum</taxon>
    </lineage>
</organism>
<feature type="region of interest" description="Disordered" evidence="1">
    <location>
        <begin position="1"/>
        <end position="118"/>
    </location>
</feature>
<dbReference type="Proteomes" id="UP000266188">
    <property type="component" value="Unassembled WGS sequence"/>
</dbReference>